<evidence type="ECO:0000256" key="1">
    <source>
        <dbReference type="SAM" id="MobiDB-lite"/>
    </source>
</evidence>
<dbReference type="EMBL" id="SEKV01001247">
    <property type="protein sequence ID" value="TFY51213.1"/>
    <property type="molecule type" value="Genomic_DNA"/>
</dbReference>
<feature type="compositionally biased region" description="Polar residues" evidence="1">
    <location>
        <begin position="522"/>
        <end position="534"/>
    </location>
</feature>
<feature type="compositionally biased region" description="Low complexity" evidence="1">
    <location>
        <begin position="282"/>
        <end position="297"/>
    </location>
</feature>
<reference evidence="2 3" key="1">
    <citation type="submission" date="2019-01" db="EMBL/GenBank/DDBJ databases">
        <title>Genome sequencing of the rare red list fungi Fomitopsis rosea.</title>
        <authorList>
            <person name="Buettner E."/>
            <person name="Kellner H."/>
        </authorList>
    </citation>
    <scope>NUCLEOTIDE SEQUENCE [LARGE SCALE GENOMIC DNA]</scope>
    <source>
        <strain evidence="2 3">DSM 105464</strain>
    </source>
</reference>
<feature type="region of interest" description="Disordered" evidence="1">
    <location>
        <begin position="1"/>
        <end position="28"/>
    </location>
</feature>
<feature type="compositionally biased region" description="Low complexity" evidence="1">
    <location>
        <begin position="589"/>
        <end position="618"/>
    </location>
</feature>
<dbReference type="Proteomes" id="UP000298390">
    <property type="component" value="Unassembled WGS sequence"/>
</dbReference>
<feature type="compositionally biased region" description="Polar residues" evidence="1">
    <location>
        <begin position="570"/>
        <end position="587"/>
    </location>
</feature>
<feature type="compositionally biased region" description="Polar residues" evidence="1">
    <location>
        <begin position="672"/>
        <end position="682"/>
    </location>
</feature>
<feature type="compositionally biased region" description="Low complexity" evidence="1">
    <location>
        <begin position="699"/>
        <end position="720"/>
    </location>
</feature>
<feature type="compositionally biased region" description="Polar residues" evidence="1">
    <location>
        <begin position="619"/>
        <end position="628"/>
    </location>
</feature>
<feature type="compositionally biased region" description="Low complexity" evidence="1">
    <location>
        <begin position="359"/>
        <end position="377"/>
    </location>
</feature>
<accession>A0A4Y9XPA6</accession>
<feature type="region of interest" description="Disordered" evidence="1">
    <location>
        <begin position="458"/>
        <end position="492"/>
    </location>
</feature>
<organism evidence="2 3">
    <name type="scientific">Rhodofomes roseus</name>
    <dbReference type="NCBI Taxonomy" id="34475"/>
    <lineage>
        <taxon>Eukaryota</taxon>
        <taxon>Fungi</taxon>
        <taxon>Dikarya</taxon>
        <taxon>Basidiomycota</taxon>
        <taxon>Agaricomycotina</taxon>
        <taxon>Agaricomycetes</taxon>
        <taxon>Polyporales</taxon>
        <taxon>Rhodofomes</taxon>
    </lineage>
</organism>
<gene>
    <name evidence="2" type="ORF">EVJ58_g10685</name>
</gene>
<feature type="region of interest" description="Disordered" evidence="1">
    <location>
        <begin position="49"/>
        <end position="80"/>
    </location>
</feature>
<name>A0A4Y9XPA6_9APHY</name>
<evidence type="ECO:0000313" key="3">
    <source>
        <dbReference type="Proteomes" id="UP000298390"/>
    </source>
</evidence>
<feature type="compositionally biased region" description="Low complexity" evidence="1">
    <location>
        <begin position="333"/>
        <end position="348"/>
    </location>
</feature>
<feature type="region of interest" description="Disordered" evidence="1">
    <location>
        <begin position="254"/>
        <end position="432"/>
    </location>
</feature>
<protein>
    <submittedName>
        <fullName evidence="2">Uncharacterized protein</fullName>
    </submittedName>
</protein>
<feature type="compositionally biased region" description="Polar residues" evidence="1">
    <location>
        <begin position="256"/>
        <end position="273"/>
    </location>
</feature>
<feature type="compositionally biased region" description="Pro residues" evidence="1">
    <location>
        <begin position="15"/>
        <end position="25"/>
    </location>
</feature>
<feature type="compositionally biased region" description="Acidic residues" evidence="1">
    <location>
        <begin position="406"/>
        <end position="429"/>
    </location>
</feature>
<proteinExistence type="predicted"/>
<evidence type="ECO:0000313" key="2">
    <source>
        <dbReference type="EMBL" id="TFY51213.1"/>
    </source>
</evidence>
<comment type="caution">
    <text evidence="2">The sequence shown here is derived from an EMBL/GenBank/DDBJ whole genome shotgun (WGS) entry which is preliminary data.</text>
</comment>
<feature type="region of interest" description="Disordered" evidence="1">
    <location>
        <begin position="514"/>
        <end position="634"/>
    </location>
</feature>
<feature type="region of interest" description="Disordered" evidence="1">
    <location>
        <begin position="661"/>
        <end position="720"/>
    </location>
</feature>
<feature type="compositionally biased region" description="Low complexity" evidence="1">
    <location>
        <begin position="51"/>
        <end position="62"/>
    </location>
</feature>
<dbReference type="AlphaFoldDB" id="A0A4Y9XPA6"/>
<sequence length="720" mass="75910">MTPTTPVDKKAYMVKPPPKPVPNPQPAVMNTAVDADAMIVVAYDNDEDSVMSDSDSVSSGSNAQWAGSQPIILPSPPMLNFQQSQPEPMVYMQAQPQFAPSNSVFPNASQWPAATQSPPQSPFGQAQYNPPVVFPQPPVEAFFGAVSVPNRDGDVAADMEIDDETPRSHYHPTWVHCKSRAARDAYRAETKRTSKKAFRLRARRRHNPSRHPTRRDMRRAILAARSVAMPQRINEEKAWEKVDEDVHMGIEVAQAPKTTRPTSTPTERQTHPVTLTKDIEKAVAAPTAASEAPKTAALPQATPKARPASDSIMQGAKADQASGSSAVPPSPRSATNAGAASETGAATSPQVHALERAKASTPPAKASSEPKSASAVESLEEIAPTIPAQAAEGKGKGKMRAVIVEESFDKETEEDDDDDDDDNDDDDNDISLQVALQRSLGGSAVDLRAVMEQSALLPPHLQGELDPSMPGPSRLPDMTNTSPRAAPQEEREIDEVRQLQEEIEAYFAALKESEKAGVAAQVEQQSSTTNNTPSVVAGVSEAREPVVSTPASATGPKTRRVAPRVRPSSGVPQQKVGSVNQPASSPTDAAPAQRRSPPASAEAKPASVSSKPAASAGSRTQAPSNAQPARSEGDLEAAQALAALAFTKVIPKTPVTMDAQPAVSPALAPKTSPVSVSVTPQGVQPAEKATPKSPESKSARPTRTIPAAKPTKAAPAPSAC</sequence>